<dbReference type="EMBL" id="JADOGI010000262">
    <property type="protein sequence ID" value="MBF8193183.1"/>
    <property type="molecule type" value="Genomic_DNA"/>
</dbReference>
<evidence type="ECO:0000313" key="1">
    <source>
        <dbReference type="EMBL" id="MBF8193183.1"/>
    </source>
</evidence>
<dbReference type="RefSeq" id="WP_195902059.1">
    <property type="nucleotide sequence ID" value="NZ_JADOGI010000262.1"/>
</dbReference>
<proteinExistence type="predicted"/>
<dbReference type="Proteomes" id="UP000605361">
    <property type="component" value="Unassembled WGS sequence"/>
</dbReference>
<sequence length="117" mass="12271">MAADEPLIDPATAGDKAVCRPDTLLDVAGKLTKDLLPRLEAARYQVPDLSPGAAGDWDIAQGYGDTVRRARLATVDSLEFVLAQVQRVIDDLAGTAGTVRDADQRAAGAAPRTDGAR</sequence>
<evidence type="ECO:0000313" key="2">
    <source>
        <dbReference type="Proteomes" id="UP000605361"/>
    </source>
</evidence>
<reference evidence="1" key="1">
    <citation type="submission" date="2020-11" db="EMBL/GenBank/DDBJ databases">
        <title>Whole-genome analyses of Nonomuraea sp. K274.</title>
        <authorList>
            <person name="Veyisoglu A."/>
        </authorList>
    </citation>
    <scope>NUCLEOTIDE SEQUENCE</scope>
    <source>
        <strain evidence="1">K274</strain>
    </source>
</reference>
<dbReference type="AlphaFoldDB" id="A0A931AJR8"/>
<organism evidence="1 2">
    <name type="scientific">Nonomuraea cypriaca</name>
    <dbReference type="NCBI Taxonomy" id="1187855"/>
    <lineage>
        <taxon>Bacteria</taxon>
        <taxon>Bacillati</taxon>
        <taxon>Actinomycetota</taxon>
        <taxon>Actinomycetes</taxon>
        <taxon>Streptosporangiales</taxon>
        <taxon>Streptosporangiaceae</taxon>
        <taxon>Nonomuraea</taxon>
    </lineage>
</organism>
<protein>
    <submittedName>
        <fullName evidence="1">Uncharacterized protein</fullName>
    </submittedName>
</protein>
<keyword evidence="2" id="KW-1185">Reference proteome</keyword>
<name>A0A931AJR8_9ACTN</name>
<comment type="caution">
    <text evidence="1">The sequence shown here is derived from an EMBL/GenBank/DDBJ whole genome shotgun (WGS) entry which is preliminary data.</text>
</comment>
<gene>
    <name evidence="1" type="ORF">ITP53_47450</name>
</gene>
<accession>A0A931AJR8</accession>